<reference evidence="2 3" key="2">
    <citation type="submission" date="2018-11" db="EMBL/GenBank/DDBJ databases">
        <authorList>
            <consortium name="Pathogen Informatics"/>
        </authorList>
    </citation>
    <scope>NUCLEOTIDE SEQUENCE [LARGE SCALE GENOMIC DNA]</scope>
</reference>
<feature type="compositionally biased region" description="Polar residues" evidence="1">
    <location>
        <begin position="96"/>
        <end position="111"/>
    </location>
</feature>
<feature type="compositionally biased region" description="Basic and acidic residues" evidence="1">
    <location>
        <begin position="46"/>
        <end position="55"/>
    </location>
</feature>
<keyword evidence="3" id="KW-1185">Reference proteome</keyword>
<dbReference type="EMBL" id="UYRR01038722">
    <property type="protein sequence ID" value="VDK74345.1"/>
    <property type="molecule type" value="Genomic_DNA"/>
</dbReference>
<evidence type="ECO:0000313" key="4">
    <source>
        <dbReference type="WBParaSite" id="ASIM_0002073301-mRNA-1"/>
    </source>
</evidence>
<feature type="compositionally biased region" description="Polar residues" evidence="1">
    <location>
        <begin position="128"/>
        <end position="144"/>
    </location>
</feature>
<gene>
    <name evidence="2" type="ORF">ASIM_LOCUS20112</name>
</gene>
<feature type="compositionally biased region" description="Basic and acidic residues" evidence="1">
    <location>
        <begin position="145"/>
        <end position="166"/>
    </location>
</feature>
<accession>A0A0M3KIB4</accession>
<dbReference type="AlphaFoldDB" id="A0A0M3KIB4"/>
<organism evidence="4">
    <name type="scientific">Anisakis simplex</name>
    <name type="common">Herring worm</name>
    <dbReference type="NCBI Taxonomy" id="6269"/>
    <lineage>
        <taxon>Eukaryota</taxon>
        <taxon>Metazoa</taxon>
        <taxon>Ecdysozoa</taxon>
        <taxon>Nematoda</taxon>
        <taxon>Chromadorea</taxon>
        <taxon>Rhabditida</taxon>
        <taxon>Spirurina</taxon>
        <taxon>Ascaridomorpha</taxon>
        <taxon>Ascaridoidea</taxon>
        <taxon>Anisakidae</taxon>
        <taxon>Anisakis</taxon>
        <taxon>Anisakis simplex complex</taxon>
    </lineage>
</organism>
<dbReference type="Proteomes" id="UP000267096">
    <property type="component" value="Unassembled WGS sequence"/>
</dbReference>
<proteinExistence type="predicted"/>
<feature type="compositionally biased region" description="Low complexity" evidence="1">
    <location>
        <begin position="257"/>
        <end position="266"/>
    </location>
</feature>
<name>A0A0M3KIB4_ANISI</name>
<protein>
    <submittedName>
        <fullName evidence="4">Transcription termination factor 1</fullName>
    </submittedName>
</protein>
<evidence type="ECO:0000313" key="3">
    <source>
        <dbReference type="Proteomes" id="UP000267096"/>
    </source>
</evidence>
<evidence type="ECO:0000313" key="2">
    <source>
        <dbReference type="EMBL" id="VDK74345.1"/>
    </source>
</evidence>
<feature type="compositionally biased region" description="Basic residues" evidence="1">
    <location>
        <begin position="227"/>
        <end position="241"/>
    </location>
</feature>
<feature type="compositionally biased region" description="Basic residues" evidence="1">
    <location>
        <begin position="187"/>
        <end position="199"/>
    </location>
</feature>
<feature type="compositionally biased region" description="Basic and acidic residues" evidence="1">
    <location>
        <begin position="174"/>
        <end position="186"/>
    </location>
</feature>
<reference evidence="4" key="1">
    <citation type="submission" date="2017-02" db="UniProtKB">
        <authorList>
            <consortium name="WormBaseParasite"/>
        </authorList>
    </citation>
    <scope>IDENTIFICATION</scope>
</reference>
<feature type="compositionally biased region" description="Polar residues" evidence="1">
    <location>
        <begin position="244"/>
        <end position="256"/>
    </location>
</feature>
<evidence type="ECO:0000256" key="1">
    <source>
        <dbReference type="SAM" id="MobiDB-lite"/>
    </source>
</evidence>
<sequence length="266" mass="29695">MGSATDPLAIIASQTFGKPVVGHTVMPPFRRSQRINNVAGPNRNAKASEKSEKAPVKSRPRKKTVNEREQNVGKRKTFSNDQKENSETDEDFLKLNQVSGKTASKTNANCKQNKEMAPLRNSRKKNVKASSSSNQMRVDSSTGSDHNESTKEDIKRSAYFIKRESTETFSESNQKQENKRLADGNQRKRTHERKAKNSKVKLEQDEKYVESDSEGELMDEPSTSSAKRTKVKPKRAVKKQKPTSDQAKSLALSRNKTSTVSSSSSS</sequence>
<feature type="compositionally biased region" description="Basic and acidic residues" evidence="1">
    <location>
        <begin position="200"/>
        <end position="210"/>
    </location>
</feature>
<dbReference type="WBParaSite" id="ASIM_0002073301-mRNA-1">
    <property type="protein sequence ID" value="ASIM_0002073301-mRNA-1"/>
    <property type="gene ID" value="ASIM_0002073301"/>
</dbReference>
<feature type="region of interest" description="Disordered" evidence="1">
    <location>
        <begin position="1"/>
        <end position="266"/>
    </location>
</feature>